<keyword evidence="2" id="KW-1185">Reference proteome</keyword>
<protein>
    <submittedName>
        <fullName evidence="1">Uncharacterized protein</fullName>
    </submittedName>
</protein>
<reference evidence="1 2" key="1">
    <citation type="submission" date="2018-03" db="EMBL/GenBank/DDBJ databases">
        <title>Whole genome sequencing of Histamine producing bacteria.</title>
        <authorList>
            <person name="Butler K."/>
        </authorList>
    </citation>
    <scope>NUCLEOTIDE SEQUENCE [LARGE SCALE GENOMIC DNA]</scope>
    <source>
        <strain evidence="1 2">ATCC 51761</strain>
    </source>
</reference>
<evidence type="ECO:0000313" key="1">
    <source>
        <dbReference type="EMBL" id="PSW89899.1"/>
    </source>
</evidence>
<name>A0ABX5GM49_9GAMM</name>
<evidence type="ECO:0000313" key="2">
    <source>
        <dbReference type="Proteomes" id="UP000241190"/>
    </source>
</evidence>
<dbReference type="EMBL" id="PYOP01000065">
    <property type="protein sequence ID" value="PSW89899.1"/>
    <property type="molecule type" value="Genomic_DNA"/>
</dbReference>
<comment type="caution">
    <text evidence="1">The sequence shown here is derived from an EMBL/GenBank/DDBJ whole genome shotgun (WGS) entry which is preliminary data.</text>
</comment>
<accession>A0ABX5GM49</accession>
<dbReference type="RefSeq" id="WP_045036731.1">
    <property type="nucleotide sequence ID" value="NZ_JZSR01000012.1"/>
</dbReference>
<gene>
    <name evidence="1" type="ORF">C9J52_19990</name>
</gene>
<dbReference type="Proteomes" id="UP000241190">
    <property type="component" value="Unassembled WGS sequence"/>
</dbReference>
<proteinExistence type="predicted"/>
<sequence>MEATNTTHSFGDFLRPSYIAESNMIDVTHQAKKIGFTFESTVITRRIVKQFKGHQTYLKHAYNEGWIVGNLLTLAFRAARKAPYQRCVSFDVCCGLTATNPEDWFQTTQNKITLYASIESYDEFEGGRLVILLEEEL</sequence>
<organism evidence="1 2">
    <name type="scientific">Photobacterium iliopiscarium</name>
    <dbReference type="NCBI Taxonomy" id="56192"/>
    <lineage>
        <taxon>Bacteria</taxon>
        <taxon>Pseudomonadati</taxon>
        <taxon>Pseudomonadota</taxon>
        <taxon>Gammaproteobacteria</taxon>
        <taxon>Vibrionales</taxon>
        <taxon>Vibrionaceae</taxon>
        <taxon>Photobacterium</taxon>
    </lineage>
</organism>